<proteinExistence type="predicted"/>
<name>A0ABU3VM62_9EURY</name>
<accession>A0ABU3VM62</accession>
<keyword evidence="3" id="KW-1185">Reference proteome</keyword>
<dbReference type="RefSeq" id="WP_318784886.1">
    <property type="nucleotide sequence ID" value="NZ_JAWDKC010000001.1"/>
</dbReference>
<dbReference type="Proteomes" id="UP001272052">
    <property type="component" value="Unassembled WGS sequence"/>
</dbReference>
<reference evidence="2 3" key="1">
    <citation type="submission" date="2023-06" db="EMBL/GenBank/DDBJ databases">
        <title>Genome sequence of Methanimicrococcus sp. At1.</title>
        <authorList>
            <person name="Protasov E."/>
            <person name="Platt K."/>
            <person name="Poehlein A."/>
            <person name="Daniel R."/>
            <person name="Brune A."/>
        </authorList>
    </citation>
    <scope>NUCLEOTIDE SEQUENCE [LARGE SCALE GENOMIC DNA]</scope>
    <source>
        <strain evidence="2 3">At1</strain>
    </source>
</reference>
<comment type="caution">
    <text evidence="2">The sequence shown here is derived from an EMBL/GenBank/DDBJ whole genome shotgun (WGS) entry which is preliminary data.</text>
</comment>
<evidence type="ECO:0000256" key="1">
    <source>
        <dbReference type="SAM" id="Phobius"/>
    </source>
</evidence>
<feature type="transmembrane region" description="Helical" evidence="1">
    <location>
        <begin position="35"/>
        <end position="55"/>
    </location>
</feature>
<feature type="transmembrane region" description="Helical" evidence="1">
    <location>
        <begin position="6"/>
        <end position="28"/>
    </location>
</feature>
<protein>
    <submittedName>
        <fullName evidence="2">Uncharacterized protein</fullName>
    </submittedName>
</protein>
<evidence type="ECO:0000313" key="2">
    <source>
        <dbReference type="EMBL" id="MDV0444496.1"/>
    </source>
</evidence>
<dbReference type="EMBL" id="JAWDKC010000001">
    <property type="protein sequence ID" value="MDV0444496.1"/>
    <property type="molecule type" value="Genomic_DNA"/>
</dbReference>
<keyword evidence="1" id="KW-0472">Membrane</keyword>
<organism evidence="2 3">
    <name type="scientific">Methanimicrococcus hacksteinii</name>
    <dbReference type="NCBI Taxonomy" id="3028293"/>
    <lineage>
        <taxon>Archaea</taxon>
        <taxon>Methanobacteriati</taxon>
        <taxon>Methanobacteriota</taxon>
        <taxon>Stenosarchaea group</taxon>
        <taxon>Methanomicrobia</taxon>
        <taxon>Methanosarcinales</taxon>
        <taxon>Methanosarcinaceae</taxon>
        <taxon>Methanimicrococcus</taxon>
    </lineage>
</organism>
<keyword evidence="1" id="KW-0812">Transmembrane</keyword>
<evidence type="ECO:0000313" key="3">
    <source>
        <dbReference type="Proteomes" id="UP001272052"/>
    </source>
</evidence>
<keyword evidence="1" id="KW-1133">Transmembrane helix</keyword>
<sequence>MVLIYFVSVFYICFIISGTIAFIAVALFDIANPDLFVQALSIFILSALGGIDFYRSFKGKWSLVSFILSIPIMAGMLLKAILSGKNKIQFDVKPPQFNRLIREISKIRIQ</sequence>
<feature type="transmembrane region" description="Helical" evidence="1">
    <location>
        <begin position="61"/>
        <end position="82"/>
    </location>
</feature>
<gene>
    <name evidence="2" type="ORF">MmiAt1_00220</name>
</gene>